<dbReference type="Gene3D" id="3.40.50.880">
    <property type="match status" value="1"/>
</dbReference>
<keyword evidence="1" id="KW-0378">Hydrolase</keyword>
<protein>
    <submittedName>
        <fullName evidence="1">Gamma-glutamyl-gamma-aminobutyrate hydrolase family protein</fullName>
    </submittedName>
</protein>
<sequence length="247" mass="27434">MRPIIGITGNLTDIQNDDRYAPFTVSYIPHDFVKAIKAAGGIPIIIPLIRDENLSEYLEIVDGLVLTGGQDVSPIFYNEEPDLRLGSISPNRDEHEIELVEQFLNSQKPILGICRGMQIINIVLGGSLYQDLSLAPNVTVQHVQKAEVHFVTHSVSVDPDSSLGQLMKTGDYVNTIHHQAIKELGKGLKASAWSPDRLIEAVESEDGSQNIIAVQWHPELTYDINQASRSIFKNFINRSLKAREANQ</sequence>
<comment type="caution">
    <text evidence="1">The sequence shown here is derived from an EMBL/GenBank/DDBJ whole genome shotgun (WGS) entry which is preliminary data.</text>
</comment>
<accession>A0ABS0LN31</accession>
<dbReference type="RefSeq" id="WP_197113983.1">
    <property type="nucleotide sequence ID" value="NZ_JACBXQ010000001.1"/>
</dbReference>
<dbReference type="CDD" id="cd01745">
    <property type="entry name" value="GATase1_2"/>
    <property type="match status" value="1"/>
</dbReference>
<dbReference type="Proteomes" id="UP000721415">
    <property type="component" value="Unassembled WGS sequence"/>
</dbReference>
<dbReference type="InterPro" id="IPR011697">
    <property type="entry name" value="Peptidase_C26"/>
</dbReference>
<gene>
    <name evidence="1" type="ORF">HZY91_01385</name>
</gene>
<reference evidence="1 2" key="1">
    <citation type="submission" date="2020-07" db="EMBL/GenBank/DDBJ databases">
        <title>Facklamia lactis sp. nov., isolated from raw milk.</title>
        <authorList>
            <person name="Doll E.V."/>
            <person name="Huptas C."/>
            <person name="Staib L."/>
            <person name="Wenning M."/>
            <person name="Scherer S."/>
        </authorList>
    </citation>
    <scope>NUCLEOTIDE SEQUENCE [LARGE SCALE GENOMIC DNA]</scope>
    <source>
        <strain evidence="1 2">DSM 111018</strain>
    </source>
</reference>
<dbReference type="InterPro" id="IPR044668">
    <property type="entry name" value="PuuD-like"/>
</dbReference>
<dbReference type="Pfam" id="PF07722">
    <property type="entry name" value="Peptidase_C26"/>
    <property type="match status" value="1"/>
</dbReference>
<evidence type="ECO:0000313" key="2">
    <source>
        <dbReference type="Proteomes" id="UP000721415"/>
    </source>
</evidence>
<dbReference type="PANTHER" id="PTHR43235:SF1">
    <property type="entry name" value="GLUTAMINE AMIDOTRANSFERASE PB2B2.05-RELATED"/>
    <property type="match status" value="1"/>
</dbReference>
<name>A0ABS0LN31_9LACT</name>
<dbReference type="EMBL" id="JACBXQ010000001">
    <property type="protein sequence ID" value="MBG9985544.1"/>
    <property type="molecule type" value="Genomic_DNA"/>
</dbReference>
<organism evidence="1 2">
    <name type="scientific">Facklamia lactis</name>
    <dbReference type="NCBI Taxonomy" id="2749967"/>
    <lineage>
        <taxon>Bacteria</taxon>
        <taxon>Bacillati</taxon>
        <taxon>Bacillota</taxon>
        <taxon>Bacilli</taxon>
        <taxon>Lactobacillales</taxon>
        <taxon>Aerococcaceae</taxon>
        <taxon>Facklamia</taxon>
    </lineage>
</organism>
<proteinExistence type="predicted"/>
<dbReference type="InterPro" id="IPR029062">
    <property type="entry name" value="Class_I_gatase-like"/>
</dbReference>
<evidence type="ECO:0000313" key="1">
    <source>
        <dbReference type="EMBL" id="MBG9985544.1"/>
    </source>
</evidence>
<dbReference type="PANTHER" id="PTHR43235">
    <property type="entry name" value="GLUTAMINE AMIDOTRANSFERASE PB2B2.05-RELATED"/>
    <property type="match status" value="1"/>
</dbReference>
<dbReference type="GO" id="GO:0016787">
    <property type="term" value="F:hydrolase activity"/>
    <property type="evidence" value="ECO:0007669"/>
    <property type="project" value="UniProtKB-KW"/>
</dbReference>
<dbReference type="SUPFAM" id="SSF52317">
    <property type="entry name" value="Class I glutamine amidotransferase-like"/>
    <property type="match status" value="1"/>
</dbReference>
<dbReference type="PROSITE" id="PS51273">
    <property type="entry name" value="GATASE_TYPE_1"/>
    <property type="match status" value="1"/>
</dbReference>
<keyword evidence="2" id="KW-1185">Reference proteome</keyword>